<evidence type="ECO:0000259" key="2">
    <source>
        <dbReference type="Pfam" id="PF02897"/>
    </source>
</evidence>
<keyword evidence="1" id="KW-1133">Transmembrane helix</keyword>
<dbReference type="EMBL" id="OA886867">
    <property type="protein sequence ID" value="CAD7283105.1"/>
    <property type="molecule type" value="Genomic_DNA"/>
</dbReference>
<keyword evidence="1" id="KW-0472">Membrane</keyword>
<dbReference type="AlphaFoldDB" id="A0A7R9GJ47"/>
<dbReference type="EMBL" id="CAJPEX010004830">
    <property type="protein sequence ID" value="CAG0923257.1"/>
    <property type="molecule type" value="Genomic_DNA"/>
</dbReference>
<dbReference type="GO" id="GO:0070012">
    <property type="term" value="F:oligopeptidase activity"/>
    <property type="evidence" value="ECO:0007669"/>
    <property type="project" value="TreeGrafter"/>
</dbReference>
<dbReference type="Proteomes" id="UP000678499">
    <property type="component" value="Unassembled WGS sequence"/>
</dbReference>
<keyword evidence="1" id="KW-0812">Transmembrane</keyword>
<dbReference type="GO" id="GO:0005829">
    <property type="term" value="C:cytosol"/>
    <property type="evidence" value="ECO:0007669"/>
    <property type="project" value="TreeGrafter"/>
</dbReference>
<feature type="domain" description="Peptidase S9A N-terminal" evidence="2">
    <location>
        <begin position="230"/>
        <end position="306"/>
    </location>
</feature>
<evidence type="ECO:0000256" key="1">
    <source>
        <dbReference type="SAM" id="Phobius"/>
    </source>
</evidence>
<dbReference type="Gene3D" id="3.40.50.1820">
    <property type="entry name" value="alpha/beta hydrolase"/>
    <property type="match status" value="1"/>
</dbReference>
<dbReference type="Gene3D" id="2.130.10.120">
    <property type="entry name" value="Prolyl oligopeptidase, N-terminal domain"/>
    <property type="match status" value="1"/>
</dbReference>
<dbReference type="Pfam" id="PF02897">
    <property type="entry name" value="Peptidase_S9_N"/>
    <property type="match status" value="1"/>
</dbReference>
<feature type="transmembrane region" description="Helical" evidence="1">
    <location>
        <begin position="210"/>
        <end position="230"/>
    </location>
</feature>
<sequence length="314" mass="34296">MEFLFSEQPTAVGAIGDVDAGQYGLQQQLAAQQLGGLGQSFAAGGLLGFNEQQPFYGAFVSPFMGQPFVFRNTAGADTSQDQASQLLSPFERSLVMITDEQPDAVTDDKIESRNKRSLTVRIEPNDQPQIKFTGGGGMILPKSPKVRDFLIRLYFLAQSLAWSESSQTVEAIAVIIGVIEAIPTVIAVVVIVVVILVWDPKGVKDPVDHTALVATIVTSVVAGVAAIGGIDDPYRWLEDPDSEETQKFVDAQNAISLPYIHACPIRDDLLKKTTDLWNFPRFGVPRREGNRYFYLHNSGIQNQEQSVVLSKAVL</sequence>
<organism evidence="3">
    <name type="scientific">Notodromas monacha</name>
    <dbReference type="NCBI Taxonomy" id="399045"/>
    <lineage>
        <taxon>Eukaryota</taxon>
        <taxon>Metazoa</taxon>
        <taxon>Ecdysozoa</taxon>
        <taxon>Arthropoda</taxon>
        <taxon>Crustacea</taxon>
        <taxon>Oligostraca</taxon>
        <taxon>Ostracoda</taxon>
        <taxon>Podocopa</taxon>
        <taxon>Podocopida</taxon>
        <taxon>Cypridocopina</taxon>
        <taxon>Cypridoidea</taxon>
        <taxon>Cyprididae</taxon>
        <taxon>Notodromas</taxon>
    </lineage>
</organism>
<dbReference type="InterPro" id="IPR023302">
    <property type="entry name" value="Pept_S9A_N"/>
</dbReference>
<gene>
    <name evidence="3" type="ORF">NMOB1V02_LOCUS10723</name>
</gene>
<dbReference type="PANTHER" id="PTHR42881">
    <property type="entry name" value="PROLYL ENDOPEPTIDASE"/>
    <property type="match status" value="1"/>
</dbReference>
<dbReference type="SUPFAM" id="SSF50993">
    <property type="entry name" value="Peptidase/esterase 'gauge' domain"/>
    <property type="match status" value="1"/>
</dbReference>
<keyword evidence="4" id="KW-1185">Reference proteome</keyword>
<dbReference type="OrthoDB" id="6902198at2759"/>
<dbReference type="PANTHER" id="PTHR42881:SF2">
    <property type="entry name" value="PROLYL ENDOPEPTIDASE"/>
    <property type="match status" value="1"/>
</dbReference>
<feature type="transmembrane region" description="Helical" evidence="1">
    <location>
        <begin position="171"/>
        <end position="198"/>
    </location>
</feature>
<dbReference type="InterPro" id="IPR029058">
    <property type="entry name" value="AB_hydrolase_fold"/>
</dbReference>
<accession>A0A7R9GJ47</accession>
<name>A0A7R9GJ47_9CRUS</name>
<reference evidence="3" key="1">
    <citation type="submission" date="2020-11" db="EMBL/GenBank/DDBJ databases">
        <authorList>
            <person name="Tran Van P."/>
        </authorList>
    </citation>
    <scope>NUCLEOTIDE SEQUENCE</scope>
</reference>
<dbReference type="InterPro" id="IPR051167">
    <property type="entry name" value="Prolyl_oligopep/macrocyclase"/>
</dbReference>
<protein>
    <recommendedName>
        <fullName evidence="2">Peptidase S9A N-terminal domain-containing protein</fullName>
    </recommendedName>
</protein>
<evidence type="ECO:0000313" key="3">
    <source>
        <dbReference type="EMBL" id="CAD7283105.1"/>
    </source>
</evidence>
<evidence type="ECO:0000313" key="4">
    <source>
        <dbReference type="Proteomes" id="UP000678499"/>
    </source>
</evidence>
<dbReference type="GO" id="GO:0004252">
    <property type="term" value="F:serine-type endopeptidase activity"/>
    <property type="evidence" value="ECO:0007669"/>
    <property type="project" value="InterPro"/>
</dbReference>
<proteinExistence type="predicted"/>